<name>A0AAD1TP13_PELCU</name>
<dbReference type="InterPro" id="IPR014729">
    <property type="entry name" value="Rossmann-like_a/b/a_fold"/>
</dbReference>
<dbReference type="SUPFAM" id="SSF52402">
    <property type="entry name" value="Adenine nucleotide alpha hydrolases-like"/>
    <property type="match status" value="1"/>
</dbReference>
<dbReference type="EMBL" id="OW240924">
    <property type="protein sequence ID" value="CAH2327500.1"/>
    <property type="molecule type" value="Genomic_DNA"/>
</dbReference>
<dbReference type="Proteomes" id="UP001295444">
    <property type="component" value="Chromosome 13"/>
</dbReference>
<evidence type="ECO:0000256" key="6">
    <source>
        <dbReference type="ARBA" id="ARBA00022695"/>
    </source>
</evidence>
<evidence type="ECO:0000256" key="11">
    <source>
        <dbReference type="ARBA" id="ARBA00031871"/>
    </source>
</evidence>
<keyword evidence="9" id="KW-0067">ATP-binding</keyword>
<evidence type="ECO:0000256" key="7">
    <source>
        <dbReference type="ARBA" id="ARBA00022741"/>
    </source>
</evidence>
<comment type="catalytic activity">
    <reaction evidence="12">
        <text>FMN + ATP + H(+) = FAD + diphosphate</text>
        <dbReference type="Rhea" id="RHEA:17237"/>
        <dbReference type="ChEBI" id="CHEBI:15378"/>
        <dbReference type="ChEBI" id="CHEBI:30616"/>
        <dbReference type="ChEBI" id="CHEBI:33019"/>
        <dbReference type="ChEBI" id="CHEBI:57692"/>
        <dbReference type="ChEBI" id="CHEBI:58210"/>
        <dbReference type="EC" id="2.7.7.2"/>
    </reaction>
</comment>
<protein>
    <recommendedName>
        <fullName evidence="2">FAD synthase</fullName>
        <ecNumber evidence="2">2.7.7.2</ecNumber>
    </recommendedName>
    <alternativeName>
        <fullName evidence="10">FAD pyrophosphorylase</fullName>
    </alternativeName>
    <alternativeName>
        <fullName evidence="11">FMN adenylyltransferase</fullName>
    </alternativeName>
</protein>
<evidence type="ECO:0000313" key="15">
    <source>
        <dbReference type="Proteomes" id="UP001295444"/>
    </source>
</evidence>
<sequence>MYACRGLRLSRGLFRLERLQTHLTMYSNNINKASSENNGPEARPVTAGIIIIGDEILKDWSYRNIWDFLRTLFIPYCILYDKGYTSLGSMENTIKNPSLRFNTPAGVESYHPAYMLENEEDERTSRK</sequence>
<reference evidence="14" key="1">
    <citation type="submission" date="2022-03" db="EMBL/GenBank/DDBJ databases">
        <authorList>
            <person name="Alioto T."/>
            <person name="Alioto T."/>
            <person name="Gomez Garrido J."/>
        </authorList>
    </citation>
    <scope>NUCLEOTIDE SEQUENCE</scope>
</reference>
<gene>
    <name evidence="14" type="ORF">PECUL_23A022036</name>
</gene>
<dbReference type="Gene3D" id="3.40.50.620">
    <property type="entry name" value="HUPs"/>
    <property type="match status" value="1"/>
</dbReference>
<evidence type="ECO:0000256" key="12">
    <source>
        <dbReference type="ARBA" id="ARBA00049494"/>
    </source>
</evidence>
<keyword evidence="7" id="KW-0547">Nucleotide-binding</keyword>
<dbReference type="AlphaFoldDB" id="A0AAD1TP13"/>
<keyword evidence="4" id="KW-0288">FMN</keyword>
<dbReference type="PANTHER" id="PTHR23293:SF9">
    <property type="entry name" value="FAD SYNTHASE"/>
    <property type="match status" value="1"/>
</dbReference>
<evidence type="ECO:0000259" key="13">
    <source>
        <dbReference type="Pfam" id="PF01507"/>
    </source>
</evidence>
<dbReference type="GO" id="GO:0003919">
    <property type="term" value="F:FMN adenylyltransferase activity"/>
    <property type="evidence" value="ECO:0007669"/>
    <property type="project" value="UniProtKB-EC"/>
</dbReference>
<feature type="domain" description="Phosphoadenosine phosphosulphate reductase" evidence="13">
    <location>
        <begin position="57"/>
        <end position="93"/>
    </location>
</feature>
<organism evidence="14 15">
    <name type="scientific">Pelobates cultripes</name>
    <name type="common">Western spadefoot toad</name>
    <dbReference type="NCBI Taxonomy" id="61616"/>
    <lineage>
        <taxon>Eukaryota</taxon>
        <taxon>Metazoa</taxon>
        <taxon>Chordata</taxon>
        <taxon>Craniata</taxon>
        <taxon>Vertebrata</taxon>
        <taxon>Euteleostomi</taxon>
        <taxon>Amphibia</taxon>
        <taxon>Batrachia</taxon>
        <taxon>Anura</taxon>
        <taxon>Pelobatoidea</taxon>
        <taxon>Pelobatidae</taxon>
        <taxon>Pelobates</taxon>
    </lineage>
</organism>
<dbReference type="InterPro" id="IPR002500">
    <property type="entry name" value="PAPS_reduct_dom"/>
</dbReference>
<dbReference type="PANTHER" id="PTHR23293">
    <property type="entry name" value="FAD SYNTHETASE-RELATED FMN ADENYLYLTRANSFERASE"/>
    <property type="match status" value="1"/>
</dbReference>
<evidence type="ECO:0000256" key="10">
    <source>
        <dbReference type="ARBA" id="ARBA00031145"/>
    </source>
</evidence>
<dbReference type="GO" id="GO:0005524">
    <property type="term" value="F:ATP binding"/>
    <property type="evidence" value="ECO:0007669"/>
    <property type="project" value="UniProtKB-KW"/>
</dbReference>
<dbReference type="GO" id="GO:0006747">
    <property type="term" value="P:FAD biosynthetic process"/>
    <property type="evidence" value="ECO:0007669"/>
    <property type="project" value="TreeGrafter"/>
</dbReference>
<evidence type="ECO:0000256" key="3">
    <source>
        <dbReference type="ARBA" id="ARBA00022630"/>
    </source>
</evidence>
<evidence type="ECO:0000256" key="8">
    <source>
        <dbReference type="ARBA" id="ARBA00022827"/>
    </source>
</evidence>
<keyword evidence="8" id="KW-0274">FAD</keyword>
<keyword evidence="6" id="KW-0548">Nucleotidyltransferase</keyword>
<evidence type="ECO:0000256" key="4">
    <source>
        <dbReference type="ARBA" id="ARBA00022643"/>
    </source>
</evidence>
<evidence type="ECO:0000256" key="9">
    <source>
        <dbReference type="ARBA" id="ARBA00022840"/>
    </source>
</evidence>
<evidence type="ECO:0000256" key="5">
    <source>
        <dbReference type="ARBA" id="ARBA00022679"/>
    </source>
</evidence>
<keyword evidence="3" id="KW-0285">Flavoprotein</keyword>
<evidence type="ECO:0000256" key="1">
    <source>
        <dbReference type="ARBA" id="ARBA00004726"/>
    </source>
</evidence>
<dbReference type="Pfam" id="PF01507">
    <property type="entry name" value="PAPS_reduct"/>
    <property type="match status" value="1"/>
</dbReference>
<dbReference type="EC" id="2.7.7.2" evidence="2"/>
<comment type="pathway">
    <text evidence="1">Cofactor biosynthesis; FAD biosynthesis; FAD from FMN: step 1/1.</text>
</comment>
<accession>A0AAD1TP13</accession>
<keyword evidence="5" id="KW-0808">Transferase</keyword>
<evidence type="ECO:0000256" key="2">
    <source>
        <dbReference type="ARBA" id="ARBA00012393"/>
    </source>
</evidence>
<evidence type="ECO:0000313" key="14">
    <source>
        <dbReference type="EMBL" id="CAH2327500.1"/>
    </source>
</evidence>
<proteinExistence type="predicted"/>
<keyword evidence="15" id="KW-1185">Reference proteome</keyword>